<keyword evidence="1" id="KW-1133">Transmembrane helix</keyword>
<dbReference type="EMBL" id="JAHSPG010000017">
    <property type="protein sequence ID" value="MBV4360129.1"/>
    <property type="molecule type" value="Genomic_DNA"/>
</dbReference>
<name>A0A9E2SEA5_9BACT</name>
<dbReference type="AlphaFoldDB" id="A0A9E2SEA5"/>
<feature type="transmembrane region" description="Helical" evidence="1">
    <location>
        <begin position="117"/>
        <end position="141"/>
    </location>
</feature>
<evidence type="ECO:0000313" key="2">
    <source>
        <dbReference type="EMBL" id="MBV4360129.1"/>
    </source>
</evidence>
<dbReference type="Proteomes" id="UP000812270">
    <property type="component" value="Unassembled WGS sequence"/>
</dbReference>
<sequence length="184" mass="20433">MKSVVPVAVIVGWLAIALYFGSGGITRMENNNLIKKTIDVKDTAKVEYNGILFKNRVSMESIIEGEKTQKLFPWAEYVPSYLSYIITACSFGMIGALIAIILQLASKKSRIEDTPYWSLPVLGALTGLVVLGLSLLIPNLFFSGELDVKPGALMFICLFSGIYTEKFYENLYLIFSGLLNKKKE</sequence>
<organism evidence="2 3">
    <name type="scientific">Pinibacter aurantiacus</name>
    <dbReference type="NCBI Taxonomy" id="2851599"/>
    <lineage>
        <taxon>Bacteria</taxon>
        <taxon>Pseudomonadati</taxon>
        <taxon>Bacteroidota</taxon>
        <taxon>Chitinophagia</taxon>
        <taxon>Chitinophagales</taxon>
        <taxon>Chitinophagaceae</taxon>
        <taxon>Pinibacter</taxon>
    </lineage>
</organism>
<feature type="transmembrane region" description="Helical" evidence="1">
    <location>
        <begin position="81"/>
        <end position="105"/>
    </location>
</feature>
<protein>
    <submittedName>
        <fullName evidence="2">Uncharacterized protein</fullName>
    </submittedName>
</protein>
<evidence type="ECO:0000256" key="1">
    <source>
        <dbReference type="SAM" id="Phobius"/>
    </source>
</evidence>
<proteinExistence type="predicted"/>
<evidence type="ECO:0000313" key="3">
    <source>
        <dbReference type="Proteomes" id="UP000812270"/>
    </source>
</evidence>
<gene>
    <name evidence="2" type="ORF">KTO63_23390</name>
</gene>
<accession>A0A9E2SEA5</accession>
<keyword evidence="1" id="KW-0812">Transmembrane</keyword>
<feature type="transmembrane region" description="Helical" evidence="1">
    <location>
        <begin position="153"/>
        <end position="175"/>
    </location>
</feature>
<dbReference type="RefSeq" id="WP_217794398.1">
    <property type="nucleotide sequence ID" value="NZ_JAHSPG010000017.1"/>
</dbReference>
<comment type="caution">
    <text evidence="2">The sequence shown here is derived from an EMBL/GenBank/DDBJ whole genome shotgun (WGS) entry which is preliminary data.</text>
</comment>
<reference evidence="2" key="1">
    <citation type="submission" date="2021-06" db="EMBL/GenBank/DDBJ databases">
        <authorList>
            <person name="Huq M.A."/>
        </authorList>
    </citation>
    <scope>NUCLEOTIDE SEQUENCE</scope>
    <source>
        <strain evidence="2">MAH-26</strain>
    </source>
</reference>
<keyword evidence="1" id="KW-0472">Membrane</keyword>
<keyword evidence="3" id="KW-1185">Reference proteome</keyword>